<name>A0A3R9EEA7_9VIBR</name>
<dbReference type="OrthoDB" id="5917796at2"/>
<dbReference type="EMBL" id="RSFA01000019">
    <property type="protein sequence ID" value="RSD31968.1"/>
    <property type="molecule type" value="Genomic_DNA"/>
</dbReference>
<proteinExistence type="predicted"/>
<dbReference type="RefSeq" id="WP_125320386.1">
    <property type="nucleotide sequence ID" value="NZ_AP024889.1"/>
</dbReference>
<comment type="caution">
    <text evidence="1">The sequence shown here is derived from an EMBL/GenBank/DDBJ whole genome shotgun (WGS) entry which is preliminary data.</text>
</comment>
<reference evidence="1 2" key="1">
    <citation type="submission" date="2018-12" db="EMBL/GenBank/DDBJ databases">
        <title>Genomic taxonomy of the Vibrionaceae family.</title>
        <authorList>
            <person name="Gomez-Gil B."/>
            <person name="Enciso-Ibarra K."/>
        </authorList>
    </citation>
    <scope>NUCLEOTIDE SEQUENCE [LARGE SCALE GENOMIC DNA]</scope>
    <source>
        <strain evidence="1 2">CAIM 594</strain>
    </source>
</reference>
<dbReference type="AlphaFoldDB" id="A0A3R9EEA7"/>
<organism evidence="1 2">
    <name type="scientific">Vibrio pectenicida</name>
    <dbReference type="NCBI Taxonomy" id="62763"/>
    <lineage>
        <taxon>Bacteria</taxon>
        <taxon>Pseudomonadati</taxon>
        <taxon>Pseudomonadota</taxon>
        <taxon>Gammaproteobacteria</taxon>
        <taxon>Vibrionales</taxon>
        <taxon>Vibrionaceae</taxon>
        <taxon>Vibrio</taxon>
    </lineage>
</organism>
<sequence length="228" mass="26267">MKSLIESTEIDVLVTAPRVGCRINPKITQRETQAWTIEIKGRYFVKFGKKDQVQTAWTMAGGKLFTCQGELKAVLDKLDTKKKKYILKLVEVEVQEHSGFKLRDYYSVSYQLRRMIRNAGAVGLMIGWHEMAKKISLMSAALVLMEKEFSNHQLEAISINVSKNTDLRDFNKVKDVWLLCTRRPRLDLRLGSFKREKRLEAIVRGDLEPCERNMGGIGVTILDWDIPF</sequence>
<dbReference type="Proteomes" id="UP000269041">
    <property type="component" value="Unassembled WGS sequence"/>
</dbReference>
<keyword evidence="2" id="KW-1185">Reference proteome</keyword>
<accession>A0A3R9EEA7</accession>
<gene>
    <name evidence="1" type="ORF">EJA03_06270</name>
</gene>
<evidence type="ECO:0000313" key="2">
    <source>
        <dbReference type="Proteomes" id="UP000269041"/>
    </source>
</evidence>
<evidence type="ECO:0000313" key="1">
    <source>
        <dbReference type="EMBL" id="RSD31968.1"/>
    </source>
</evidence>
<protein>
    <submittedName>
        <fullName evidence="1">Uncharacterized protein</fullName>
    </submittedName>
</protein>